<evidence type="ECO:0000256" key="1">
    <source>
        <dbReference type="SAM" id="SignalP"/>
    </source>
</evidence>
<feature type="chain" id="PRO_5035244838" evidence="1">
    <location>
        <begin position="23"/>
        <end position="430"/>
    </location>
</feature>
<evidence type="ECO:0000313" key="2">
    <source>
        <dbReference type="EMBL" id="CAG7699648.1"/>
    </source>
</evidence>
<accession>A0A8J2J6J6</accession>
<gene>
    <name evidence="2" type="ORF">AFUS01_LOCUS4181</name>
</gene>
<comment type="caution">
    <text evidence="2">The sequence shown here is derived from an EMBL/GenBank/DDBJ whole genome shotgun (WGS) entry which is preliminary data.</text>
</comment>
<protein>
    <submittedName>
        <fullName evidence="2">Uncharacterized protein</fullName>
    </submittedName>
</protein>
<feature type="signal peptide" evidence="1">
    <location>
        <begin position="1"/>
        <end position="22"/>
    </location>
</feature>
<organism evidence="2 3">
    <name type="scientific">Allacma fusca</name>
    <dbReference type="NCBI Taxonomy" id="39272"/>
    <lineage>
        <taxon>Eukaryota</taxon>
        <taxon>Metazoa</taxon>
        <taxon>Ecdysozoa</taxon>
        <taxon>Arthropoda</taxon>
        <taxon>Hexapoda</taxon>
        <taxon>Collembola</taxon>
        <taxon>Symphypleona</taxon>
        <taxon>Sminthuridae</taxon>
        <taxon>Allacma</taxon>
    </lineage>
</organism>
<sequence length="430" mass="48113">MDFRRTWKVLIALLVFASLSIPQESAVPSKQLKVMGEGDEDTDFESYFGSVVLNTVRIENYIKEIESEFFRNKQNEIWRVIFNGMTTLQNVVCTLTNLTSLEILEFRSVSLDQYFPLTSSSLPILNVPRLLLIKLSSSPGKQLLSKSERILLHFLTHRINTPALASLEVHSTNRSPTRWSHAIRHTDELNEVLRTQTVCLPMVLLQFMAKNAATLTDVKLDRNSLNGFLPPGSEALGSDQVASLEQIQLRSIQFQVDTVGIEALLKAQTKLENLTCDDVNPETEVFSANPTKPNISLIESELSSAIHTCILNCAPTLYSIKLFGVIPTASNNPAVTNYKTLKLSTFQNCTSLRSLKVDISNMPSSTFQMDASSIPDCLSSIILKVDRVFPKELLLLAEVISNAETICFGIYNWKMRSCLRIFQPVSSKIC</sequence>
<dbReference type="EMBL" id="CAJVCH010025978">
    <property type="protein sequence ID" value="CAG7699648.1"/>
    <property type="molecule type" value="Genomic_DNA"/>
</dbReference>
<keyword evidence="1" id="KW-0732">Signal</keyword>
<keyword evidence="3" id="KW-1185">Reference proteome</keyword>
<evidence type="ECO:0000313" key="3">
    <source>
        <dbReference type="Proteomes" id="UP000708208"/>
    </source>
</evidence>
<proteinExistence type="predicted"/>
<dbReference type="AlphaFoldDB" id="A0A8J2J6J6"/>
<name>A0A8J2J6J6_9HEXA</name>
<dbReference type="Proteomes" id="UP000708208">
    <property type="component" value="Unassembled WGS sequence"/>
</dbReference>
<reference evidence="2" key="1">
    <citation type="submission" date="2021-06" db="EMBL/GenBank/DDBJ databases">
        <authorList>
            <person name="Hodson N. C."/>
            <person name="Mongue J. A."/>
            <person name="Jaron S. K."/>
        </authorList>
    </citation>
    <scope>NUCLEOTIDE SEQUENCE</scope>
</reference>